<comment type="caution">
    <text evidence="1">The sequence shown here is derived from an EMBL/GenBank/DDBJ whole genome shotgun (WGS) entry which is preliminary data.</text>
</comment>
<dbReference type="RefSeq" id="WP_178933688.1">
    <property type="nucleotide sequence ID" value="NZ_JACBAZ010000006.1"/>
</dbReference>
<accession>A0A851GPA9</accession>
<gene>
    <name evidence="1" type="ORF">HW115_14635</name>
</gene>
<protein>
    <submittedName>
        <fullName evidence="1">Uncharacterized protein</fullName>
    </submittedName>
</protein>
<organism evidence="1 2">
    <name type="scientific">Oceaniferula marina</name>
    <dbReference type="NCBI Taxonomy" id="2748318"/>
    <lineage>
        <taxon>Bacteria</taxon>
        <taxon>Pseudomonadati</taxon>
        <taxon>Verrucomicrobiota</taxon>
        <taxon>Verrucomicrobiia</taxon>
        <taxon>Verrucomicrobiales</taxon>
        <taxon>Verrucomicrobiaceae</taxon>
        <taxon>Oceaniferula</taxon>
    </lineage>
</organism>
<sequence length="308" mass="33708">MMNQNAESARPFDGLSSVRIARFLILFTLFAVCLLAPSVRAQVAVRLQMSKQTYILNEAVTATISITNHAGRELVLRGEGSRPWLNFHLTSNGRVVPLARKMNYRSVTVPVGQTISRTVSISSSYAVSSVGNYTCMATVNMPGPTRNGFSSNRMHFTVATGRPVWVQRAGIPNAPGEIREYKLIAFTGNRALELYAQVDSANTGANIRTIPLGKVMNFRKPTATLDSANNMHALYQVKPNLFTHTSISPKGAVLSSTQYKRGASGDPRLMDFGDGVRVAGGVLYDLAAEREQRQRVRGITERPAGVYR</sequence>
<keyword evidence="2" id="KW-1185">Reference proteome</keyword>
<name>A0A851GPA9_9BACT</name>
<reference evidence="1 2" key="1">
    <citation type="submission" date="2020-07" db="EMBL/GenBank/DDBJ databases">
        <title>Roseicoccus Jingziensis gen. nov., sp. nov., isolated from coastal seawater.</title>
        <authorList>
            <person name="Feng X."/>
        </authorList>
    </citation>
    <scope>NUCLEOTIDE SEQUENCE [LARGE SCALE GENOMIC DNA]</scope>
    <source>
        <strain evidence="1 2">N1E253</strain>
    </source>
</reference>
<evidence type="ECO:0000313" key="1">
    <source>
        <dbReference type="EMBL" id="NWK56857.1"/>
    </source>
</evidence>
<proteinExistence type="predicted"/>
<evidence type="ECO:0000313" key="2">
    <source>
        <dbReference type="Proteomes" id="UP000557872"/>
    </source>
</evidence>
<dbReference type="AlphaFoldDB" id="A0A851GPA9"/>
<dbReference type="EMBL" id="JACBAZ010000006">
    <property type="protein sequence ID" value="NWK56857.1"/>
    <property type="molecule type" value="Genomic_DNA"/>
</dbReference>
<dbReference type="Proteomes" id="UP000557872">
    <property type="component" value="Unassembled WGS sequence"/>
</dbReference>